<name>A0A8H4W929_9HELO</name>
<dbReference type="OrthoDB" id="3241054at2759"/>
<comment type="caution">
    <text evidence="2">The sequence shown here is derived from an EMBL/GenBank/DDBJ whole genome shotgun (WGS) entry which is preliminary data.</text>
</comment>
<gene>
    <name evidence="2" type="ORF">G7Y89_g2740</name>
</gene>
<accession>A0A8H4W929</accession>
<sequence>MHSSVFYSTTLLSLAALSNAHGVLLAAVGNSGTSVVDPNIARNCTGISPCQQDTTIIRDAEISANVVNECGRTELTGNIDVGENTENALAAGAVTQVKAGSMVTVTIHQVNADGAGPYSCDLDQTSNAGIISQNLSVTNNVPGVNGLSQAKTQNFNITVAMPSNLACTGASTGNVCTVRCRNNAVAGPFGGCFAVQQTDVTPTTNSANQISTAQTLKAVDAQIAENQVDLPVAVAANQQQGTDEAVKGLAAAQALAGLSVISKSSPTQTLVLENVGTNAAVATGTASAVAGAATASTSASKVSKGAAKATKSAASASASATAATAATAKKGKNNNKVRGLSLKWAKRAMEVIEGSD</sequence>
<keyword evidence="3" id="KW-1185">Reference proteome</keyword>
<dbReference type="AlphaFoldDB" id="A0A8H4W929"/>
<keyword evidence="1" id="KW-0732">Signal</keyword>
<evidence type="ECO:0000313" key="2">
    <source>
        <dbReference type="EMBL" id="KAF4635354.1"/>
    </source>
</evidence>
<dbReference type="Proteomes" id="UP000566819">
    <property type="component" value="Unassembled WGS sequence"/>
</dbReference>
<feature type="signal peptide" evidence="1">
    <location>
        <begin position="1"/>
        <end position="20"/>
    </location>
</feature>
<dbReference type="Pfam" id="PF11327">
    <property type="entry name" value="Egh16-like"/>
    <property type="match status" value="1"/>
</dbReference>
<reference evidence="2 3" key="1">
    <citation type="submission" date="2020-03" db="EMBL/GenBank/DDBJ databases">
        <title>Draft Genome Sequence of Cudoniella acicularis.</title>
        <authorList>
            <person name="Buettner E."/>
            <person name="Kellner H."/>
        </authorList>
    </citation>
    <scope>NUCLEOTIDE SEQUENCE [LARGE SCALE GENOMIC DNA]</scope>
    <source>
        <strain evidence="2 3">DSM 108380</strain>
    </source>
</reference>
<feature type="chain" id="PRO_5034104570" description="Gas1-like protein" evidence="1">
    <location>
        <begin position="21"/>
        <end position="356"/>
    </location>
</feature>
<evidence type="ECO:0000256" key="1">
    <source>
        <dbReference type="SAM" id="SignalP"/>
    </source>
</evidence>
<protein>
    <recommendedName>
        <fullName evidence="4">Gas1-like protein</fullName>
    </recommendedName>
</protein>
<proteinExistence type="predicted"/>
<dbReference type="EMBL" id="JAAMPI010000124">
    <property type="protein sequence ID" value="KAF4635354.1"/>
    <property type="molecule type" value="Genomic_DNA"/>
</dbReference>
<evidence type="ECO:0000313" key="3">
    <source>
        <dbReference type="Proteomes" id="UP000566819"/>
    </source>
</evidence>
<dbReference type="PANTHER" id="PTHR34618">
    <property type="entry name" value="SURFACE PROTEIN MAS1, PUTATIVE-RELATED"/>
    <property type="match status" value="1"/>
</dbReference>
<organism evidence="2 3">
    <name type="scientific">Cudoniella acicularis</name>
    <dbReference type="NCBI Taxonomy" id="354080"/>
    <lineage>
        <taxon>Eukaryota</taxon>
        <taxon>Fungi</taxon>
        <taxon>Dikarya</taxon>
        <taxon>Ascomycota</taxon>
        <taxon>Pezizomycotina</taxon>
        <taxon>Leotiomycetes</taxon>
        <taxon>Helotiales</taxon>
        <taxon>Tricladiaceae</taxon>
        <taxon>Cudoniella</taxon>
    </lineage>
</organism>
<dbReference type="PANTHER" id="PTHR34618:SF3">
    <property type="entry name" value="GEGH 16 PROTEIN"/>
    <property type="match status" value="1"/>
</dbReference>
<evidence type="ECO:0008006" key="4">
    <source>
        <dbReference type="Google" id="ProtNLM"/>
    </source>
</evidence>
<dbReference type="InterPro" id="IPR021476">
    <property type="entry name" value="Egh16-like"/>
</dbReference>